<reference evidence="1 2" key="1">
    <citation type="submission" date="2023-10" db="EMBL/GenBank/DDBJ databases">
        <title>Nicoliella lavandulae sp. nov. isolated from Lavandula angustifolia flowers.</title>
        <authorList>
            <person name="Alcantara C."/>
            <person name="Zuniga M."/>
            <person name="Landete J.M."/>
            <person name="Monedero V."/>
        </authorList>
    </citation>
    <scope>NUCLEOTIDE SEQUENCE [LARGE SCALE GENOMIC DNA]</scope>
    <source>
        <strain evidence="1 2">Es01</strain>
    </source>
</reference>
<gene>
    <name evidence="1" type="ORF">R4146_03090</name>
</gene>
<evidence type="ECO:0000313" key="2">
    <source>
        <dbReference type="Proteomes" id="UP001370590"/>
    </source>
</evidence>
<dbReference type="InterPro" id="IPR015231">
    <property type="entry name" value="DUF1934"/>
</dbReference>
<dbReference type="Proteomes" id="UP001370590">
    <property type="component" value="Unassembled WGS sequence"/>
</dbReference>
<sequence>MSLATQVIQDGDHSDFKYEVDGQLAQIGTALYLRYRETNAETGKEVPVTFKIDEDGGVRLTRAAENRLQLPFALNQRLRARYHTPYGAMNMDVHTHRLDYQYQDDPVAGNLQIDYQLFSGTTLLGEYKIRLQFSA</sequence>
<name>A0ABU8SJV3_9LACO</name>
<dbReference type="Gene3D" id="2.40.128.20">
    <property type="match status" value="1"/>
</dbReference>
<organism evidence="1 2">
    <name type="scientific">Nicoliella lavandulae</name>
    <dbReference type="NCBI Taxonomy" id="3082954"/>
    <lineage>
        <taxon>Bacteria</taxon>
        <taxon>Bacillati</taxon>
        <taxon>Bacillota</taxon>
        <taxon>Bacilli</taxon>
        <taxon>Lactobacillales</taxon>
        <taxon>Lactobacillaceae</taxon>
        <taxon>Nicoliella</taxon>
    </lineage>
</organism>
<dbReference type="EMBL" id="JAWMWH010000001">
    <property type="protein sequence ID" value="MEJ6400163.1"/>
    <property type="molecule type" value="Genomic_DNA"/>
</dbReference>
<protein>
    <submittedName>
        <fullName evidence="1">DUF1934 domain-containing protein</fullName>
    </submittedName>
</protein>
<dbReference type="SUPFAM" id="SSF50814">
    <property type="entry name" value="Lipocalins"/>
    <property type="match status" value="1"/>
</dbReference>
<comment type="caution">
    <text evidence="1">The sequence shown here is derived from an EMBL/GenBank/DDBJ whole genome shotgun (WGS) entry which is preliminary data.</text>
</comment>
<keyword evidence="2" id="KW-1185">Reference proteome</keyword>
<accession>A0ABU8SJV3</accession>
<dbReference type="Pfam" id="PF09148">
    <property type="entry name" value="DUF1934"/>
    <property type="match status" value="1"/>
</dbReference>
<evidence type="ECO:0000313" key="1">
    <source>
        <dbReference type="EMBL" id="MEJ6400163.1"/>
    </source>
</evidence>
<proteinExistence type="predicted"/>
<dbReference type="RefSeq" id="WP_339960645.1">
    <property type="nucleotide sequence ID" value="NZ_JAWMWH010000001.1"/>
</dbReference>
<dbReference type="InterPro" id="IPR012674">
    <property type="entry name" value="Calycin"/>
</dbReference>